<dbReference type="InterPro" id="IPR001173">
    <property type="entry name" value="Glyco_trans_2-like"/>
</dbReference>
<gene>
    <name evidence="5" type="ORF">GTP56_18295</name>
</gene>
<evidence type="ECO:0000256" key="1">
    <source>
        <dbReference type="ARBA" id="ARBA00006739"/>
    </source>
</evidence>
<keyword evidence="2" id="KW-0328">Glycosyltransferase</keyword>
<accession>A0A7X4KJ20</accession>
<dbReference type="EMBL" id="WWCR01000020">
    <property type="protein sequence ID" value="MYM74138.1"/>
    <property type="molecule type" value="Genomic_DNA"/>
</dbReference>
<evidence type="ECO:0000256" key="2">
    <source>
        <dbReference type="ARBA" id="ARBA00022676"/>
    </source>
</evidence>
<dbReference type="PANTHER" id="PTHR43179">
    <property type="entry name" value="RHAMNOSYLTRANSFERASE WBBL"/>
    <property type="match status" value="1"/>
</dbReference>
<comment type="similarity">
    <text evidence="1">Belongs to the glycosyltransferase 2 family.</text>
</comment>
<evidence type="ECO:0000256" key="3">
    <source>
        <dbReference type="ARBA" id="ARBA00022679"/>
    </source>
</evidence>
<dbReference type="SUPFAM" id="SSF53448">
    <property type="entry name" value="Nucleotide-diphospho-sugar transferases"/>
    <property type="match status" value="1"/>
</dbReference>
<comment type="caution">
    <text evidence="5">The sequence shown here is derived from an EMBL/GenBank/DDBJ whole genome shotgun (WGS) entry which is preliminary data.</text>
</comment>
<dbReference type="InterPro" id="IPR029044">
    <property type="entry name" value="Nucleotide-diphossugar_trans"/>
</dbReference>
<dbReference type="GO" id="GO:0016757">
    <property type="term" value="F:glycosyltransferase activity"/>
    <property type="evidence" value="ECO:0007669"/>
    <property type="project" value="UniProtKB-KW"/>
</dbReference>
<feature type="domain" description="Glycosyltransferase 2-like" evidence="4">
    <location>
        <begin position="11"/>
        <end position="139"/>
    </location>
</feature>
<evidence type="ECO:0000259" key="4">
    <source>
        <dbReference type="Pfam" id="PF00535"/>
    </source>
</evidence>
<evidence type="ECO:0000313" key="6">
    <source>
        <dbReference type="Proteomes" id="UP000469734"/>
    </source>
</evidence>
<keyword evidence="3 5" id="KW-0808">Transferase</keyword>
<dbReference type="CDD" id="cd00761">
    <property type="entry name" value="Glyco_tranf_GTA_type"/>
    <property type="match status" value="1"/>
</dbReference>
<dbReference type="Proteomes" id="UP000469734">
    <property type="component" value="Unassembled WGS sequence"/>
</dbReference>
<dbReference type="Gene3D" id="3.90.550.10">
    <property type="entry name" value="Spore Coat Polysaccharide Biosynthesis Protein SpsA, Chain A"/>
    <property type="match status" value="1"/>
</dbReference>
<evidence type="ECO:0000313" key="5">
    <source>
        <dbReference type="EMBL" id="MYM74138.1"/>
    </source>
</evidence>
<protein>
    <submittedName>
        <fullName evidence="5">Glycosyltransferase</fullName>
    </submittedName>
</protein>
<dbReference type="PANTHER" id="PTHR43179:SF12">
    <property type="entry name" value="GALACTOFURANOSYLTRANSFERASE GLFT2"/>
    <property type="match status" value="1"/>
</dbReference>
<reference evidence="5 6" key="1">
    <citation type="submission" date="2019-12" db="EMBL/GenBank/DDBJ databases">
        <title>Novel species isolated from a subtropical stream in China.</title>
        <authorList>
            <person name="Lu H."/>
        </authorList>
    </citation>
    <scope>NUCLEOTIDE SEQUENCE [LARGE SCALE GENOMIC DNA]</scope>
    <source>
        <strain evidence="5 6">FT134W</strain>
    </source>
</reference>
<proteinExistence type="inferred from homology"/>
<name>A0A7X4KJ20_9BURK</name>
<organism evidence="5 6">
    <name type="scientific">Duganella margarita</name>
    <dbReference type="NCBI Taxonomy" id="2692170"/>
    <lineage>
        <taxon>Bacteria</taxon>
        <taxon>Pseudomonadati</taxon>
        <taxon>Pseudomonadota</taxon>
        <taxon>Betaproteobacteria</taxon>
        <taxon>Burkholderiales</taxon>
        <taxon>Oxalobacteraceae</taxon>
        <taxon>Telluria group</taxon>
        <taxon>Duganella</taxon>
    </lineage>
</organism>
<dbReference type="AlphaFoldDB" id="A0A7X4KJ20"/>
<dbReference type="Pfam" id="PF00535">
    <property type="entry name" value="Glycos_transf_2"/>
    <property type="match status" value="1"/>
</dbReference>
<sequence length="315" mass="34464">MNDVSRFELVICIPTFRRPVLLRALLDSLLPELQQQGAMVIVADNDCGSEAPAVVAEFAVLWPSIRCIPVAARGVAQVRNALIAQAHHDSPDWRWLLMLDDDGLATPGWLGRLLATGDLYQAHLVGGPVQGVLPEGSSWLARNSTFAARGRWPTGLVPTLNTTQNLGISRRLLNLIPEPLFRNEYGASGGEDYDLFRRVVKAQGRIVWCDEATIMEPAPADRLTVKALLYRYHSTGMYMVAIDRSYDGAKAVWLRAVKGLIGSCVRLLIAALTLRSKETAHRILMTSHYVGRLAGLLGARSSRYVAPSKPSGSDA</sequence>